<dbReference type="InterPro" id="IPR024516">
    <property type="entry name" value="Mce_C"/>
</dbReference>
<reference evidence="3 4" key="1">
    <citation type="submission" date="2020-08" db="EMBL/GenBank/DDBJ databases">
        <title>Sequencing the genomes of 1000 actinobacteria strains.</title>
        <authorList>
            <person name="Klenk H.-P."/>
        </authorList>
    </citation>
    <scope>NUCLEOTIDE SEQUENCE [LARGE SCALE GENOMIC DNA]</scope>
    <source>
        <strain evidence="3 4">DSM 43851</strain>
    </source>
</reference>
<dbReference type="RefSeq" id="WP_184860964.1">
    <property type="nucleotide sequence ID" value="NZ_BAAAWY010000044.1"/>
</dbReference>
<dbReference type="InterPro" id="IPR003399">
    <property type="entry name" value="Mce/MlaD"/>
</dbReference>
<gene>
    <name evidence="3" type="ORF">BJ998_002283</name>
</gene>
<dbReference type="EMBL" id="JACHIR010000001">
    <property type="protein sequence ID" value="MBB5891087.1"/>
    <property type="molecule type" value="Genomic_DNA"/>
</dbReference>
<dbReference type="InterPro" id="IPR005693">
    <property type="entry name" value="Mce"/>
</dbReference>
<protein>
    <submittedName>
        <fullName evidence="3">Virulence factor Mce-like protein</fullName>
    </submittedName>
</protein>
<proteinExistence type="predicted"/>
<feature type="domain" description="Mammalian cell entry C-terminal" evidence="2">
    <location>
        <begin position="105"/>
        <end position="280"/>
    </location>
</feature>
<accession>A0A7W9KEQ5</accession>
<name>A0A7W9KEQ5_9PSEU</name>
<dbReference type="PANTHER" id="PTHR33371:SF4">
    <property type="entry name" value="INTERMEMBRANE PHOSPHOLIPID TRANSPORT SYSTEM BINDING PROTEIN MLAD"/>
    <property type="match status" value="1"/>
</dbReference>
<dbReference type="Proteomes" id="UP000585638">
    <property type="component" value="Unassembled WGS sequence"/>
</dbReference>
<dbReference type="InterPro" id="IPR052336">
    <property type="entry name" value="MlaD_Phospholipid_Transporter"/>
</dbReference>
<dbReference type="Pfam" id="PF02470">
    <property type="entry name" value="MlaD"/>
    <property type="match status" value="1"/>
</dbReference>
<dbReference type="AlphaFoldDB" id="A0A7W9KEQ5"/>
<feature type="domain" description="Mce/MlaD" evidence="1">
    <location>
        <begin position="26"/>
        <end position="98"/>
    </location>
</feature>
<dbReference type="GO" id="GO:0005576">
    <property type="term" value="C:extracellular region"/>
    <property type="evidence" value="ECO:0007669"/>
    <property type="project" value="TreeGrafter"/>
</dbReference>
<evidence type="ECO:0000313" key="4">
    <source>
        <dbReference type="Proteomes" id="UP000585638"/>
    </source>
</evidence>
<dbReference type="NCBIfam" id="TIGR00996">
    <property type="entry name" value="Mtu_fam_mce"/>
    <property type="match status" value="1"/>
</dbReference>
<evidence type="ECO:0000259" key="1">
    <source>
        <dbReference type="Pfam" id="PF02470"/>
    </source>
</evidence>
<dbReference type="Pfam" id="PF11887">
    <property type="entry name" value="Mce4_CUP1"/>
    <property type="match status" value="1"/>
</dbReference>
<keyword evidence="4" id="KW-1185">Reference proteome</keyword>
<sequence length="323" mass="33824">MNQLMSMLLVVASTVFGPLHVTLPLHLTAYFTEAVGVYAGSDVRVLGVRVGTVDEVRPAGTQVRVRLTVEPEVRIPRGVKAVIMAPSLVSDRFVQLAPAYTTGPELPQDSTISENSTATPVELDQLYGSLNELATALGPNGANADGALSDLVRTGAEVLDGNGAKLNETIERLGAAAGTLSGAKDDFTGTVDSLQKFTATIATSDDQVRDVTDRLGQVSAFLAGDRDDLGAALSQLAGALADVKQFIQDNRSRIASNVDKLAQLSQVLVRERASLDEALKVAPLALGNVLNAYDPGTKTLSGRANIREFAPGEQPVLPLPAVG</sequence>
<dbReference type="PANTHER" id="PTHR33371">
    <property type="entry name" value="INTERMEMBRANE PHOSPHOLIPID TRANSPORT SYSTEM BINDING PROTEIN MLAD-RELATED"/>
    <property type="match status" value="1"/>
</dbReference>
<comment type="caution">
    <text evidence="3">The sequence shown here is derived from an EMBL/GenBank/DDBJ whole genome shotgun (WGS) entry which is preliminary data.</text>
</comment>
<evidence type="ECO:0000313" key="3">
    <source>
        <dbReference type="EMBL" id="MBB5891087.1"/>
    </source>
</evidence>
<evidence type="ECO:0000259" key="2">
    <source>
        <dbReference type="Pfam" id="PF11887"/>
    </source>
</evidence>
<organism evidence="3 4">
    <name type="scientific">Kutzneria kofuensis</name>
    <dbReference type="NCBI Taxonomy" id="103725"/>
    <lineage>
        <taxon>Bacteria</taxon>
        <taxon>Bacillati</taxon>
        <taxon>Actinomycetota</taxon>
        <taxon>Actinomycetes</taxon>
        <taxon>Pseudonocardiales</taxon>
        <taxon>Pseudonocardiaceae</taxon>
        <taxon>Kutzneria</taxon>
    </lineage>
</organism>